<reference evidence="2" key="1">
    <citation type="submission" date="2019-10" db="EMBL/GenBank/DDBJ databases">
        <title>GPC 1, a novel family of class A carbapenemases found in a clinical Pseudomonas aeruginosa isolate.</title>
        <authorList>
            <person name="Schauer J."/>
            <person name="Gatermann S."/>
            <person name="Hoffmann D."/>
            <person name="Hupfeld L."/>
            <person name="Pfennigwerth N."/>
        </authorList>
    </citation>
    <scope>NUCLEOTIDE SEQUENCE</scope>
    <source>
        <strain evidence="2">NRZ-37916</strain>
    </source>
</reference>
<evidence type="ECO:0000256" key="1">
    <source>
        <dbReference type="SAM" id="MobiDB-lite"/>
    </source>
</evidence>
<dbReference type="EMBL" id="MN628598">
    <property type="protein sequence ID" value="QHB35430.1"/>
    <property type="molecule type" value="Genomic_DNA"/>
</dbReference>
<sequence>MARWRYGATPRGGTTPDGPVTEHGAGAASARVSEIVCALDVLADNIDPAESCKAFRVRMPSADALLRNRGLK</sequence>
<feature type="region of interest" description="Disordered" evidence="1">
    <location>
        <begin position="1"/>
        <end position="26"/>
    </location>
</feature>
<evidence type="ECO:0000313" key="2">
    <source>
        <dbReference type="EMBL" id="QHB35430.1"/>
    </source>
</evidence>
<organism evidence="2">
    <name type="scientific">Pseudomonas aeruginosa</name>
    <dbReference type="NCBI Taxonomy" id="287"/>
    <lineage>
        <taxon>Bacteria</taxon>
        <taxon>Pseudomonadati</taxon>
        <taxon>Pseudomonadota</taxon>
        <taxon>Gammaproteobacteria</taxon>
        <taxon>Pseudomonadales</taxon>
        <taxon>Pseudomonadaceae</taxon>
        <taxon>Pseudomonas</taxon>
    </lineage>
</organism>
<proteinExistence type="predicted"/>
<protein>
    <submittedName>
        <fullName evidence="2">Uncharacterized protein</fullName>
    </submittedName>
</protein>
<name>A0A6B9L277_PSEAI</name>
<dbReference type="AlphaFoldDB" id="A0A6B9L277"/>
<accession>A0A6B9L277</accession>